<gene>
    <name evidence="1" type="ORF">HII27_24815</name>
</gene>
<dbReference type="Proteomes" id="UP000607331">
    <property type="component" value="Unassembled WGS sequence"/>
</dbReference>
<reference evidence="1 2" key="1">
    <citation type="submission" date="2020-04" db="EMBL/GenBank/DDBJ databases">
        <title>The draft genome of Kluyvera sichuanensis strain SCKS090646.</title>
        <authorList>
            <person name="Wei L."/>
            <person name="Liu L."/>
            <person name="Feng Y."/>
            <person name="Zong Z."/>
        </authorList>
    </citation>
    <scope>NUCLEOTIDE SEQUENCE [LARGE SCALE GENOMIC DNA]</scope>
    <source>
        <strain evidence="1 2">090646</strain>
    </source>
</reference>
<evidence type="ECO:0000313" key="1">
    <source>
        <dbReference type="EMBL" id="MBC1188887.1"/>
    </source>
</evidence>
<dbReference type="EMBL" id="JABBJF010000041">
    <property type="protein sequence ID" value="MBC1188887.1"/>
    <property type="molecule type" value="Genomic_DNA"/>
</dbReference>
<dbReference type="RefSeq" id="WP_185669956.1">
    <property type="nucleotide sequence ID" value="NZ_JABBJF010000041.1"/>
</dbReference>
<protein>
    <submittedName>
        <fullName evidence="1">DUF1380 family protein</fullName>
    </submittedName>
</protein>
<comment type="caution">
    <text evidence="1">The sequence shown here is derived from an EMBL/GenBank/DDBJ whole genome shotgun (WGS) entry which is preliminary data.</text>
</comment>
<accession>A0ABR6S0H8</accession>
<name>A0ABR6S0H8_9ENTR</name>
<sequence length="136" mass="14989">MIGTANNIAIALLKNAQGSDEQIVCAVWRKEDIRHVTGEWALNKEEISTVLERLDAELEYGANTALIQSIAEGVREEQRENRMVTVPAASLGTVIQLAVREMERIALCAVDGGGDVEETLRDENAVMRTLRQALDQ</sequence>
<keyword evidence="2" id="KW-1185">Reference proteome</keyword>
<proteinExistence type="predicted"/>
<evidence type="ECO:0000313" key="2">
    <source>
        <dbReference type="Proteomes" id="UP000607331"/>
    </source>
</evidence>
<organism evidence="1 2">
    <name type="scientific">Kluyvera sichuanensis</name>
    <dbReference type="NCBI Taxonomy" id="2725494"/>
    <lineage>
        <taxon>Bacteria</taxon>
        <taxon>Pseudomonadati</taxon>
        <taxon>Pseudomonadota</taxon>
        <taxon>Gammaproteobacteria</taxon>
        <taxon>Enterobacterales</taxon>
        <taxon>Enterobacteriaceae</taxon>
        <taxon>Kluyvera</taxon>
    </lineage>
</organism>